<comment type="caution">
    <text evidence="3">The sequence shown here is derived from an EMBL/GenBank/DDBJ whole genome shotgun (WGS) entry which is preliminary data.</text>
</comment>
<protein>
    <submittedName>
        <fullName evidence="3">Uncharacterized protein</fullName>
    </submittedName>
</protein>
<reference evidence="3 4" key="1">
    <citation type="submission" date="2023-05" db="EMBL/GenBank/DDBJ databases">
        <title>Lysobacter sp. strain LF1 Genome sequencing and assembly.</title>
        <authorList>
            <person name="Jung Y."/>
        </authorList>
    </citation>
    <scope>NUCLEOTIDE SEQUENCE [LARGE SCALE GENOMIC DNA]</scope>
    <source>
        <strain evidence="3 4">LF1</strain>
    </source>
</reference>
<dbReference type="EMBL" id="JASGBI010000001">
    <property type="protein sequence ID" value="MDI9240554.1"/>
    <property type="molecule type" value="Genomic_DNA"/>
</dbReference>
<name>A0ABT6XK59_9GAMM</name>
<feature type="region of interest" description="Disordered" evidence="1">
    <location>
        <begin position="83"/>
        <end position="121"/>
    </location>
</feature>
<evidence type="ECO:0000256" key="2">
    <source>
        <dbReference type="SAM" id="SignalP"/>
    </source>
</evidence>
<organism evidence="3 4">
    <name type="scientific">Lysobacter stagni</name>
    <dbReference type="NCBI Taxonomy" id="3045172"/>
    <lineage>
        <taxon>Bacteria</taxon>
        <taxon>Pseudomonadati</taxon>
        <taxon>Pseudomonadota</taxon>
        <taxon>Gammaproteobacteria</taxon>
        <taxon>Lysobacterales</taxon>
        <taxon>Lysobacteraceae</taxon>
        <taxon>Lysobacter</taxon>
    </lineage>
</organism>
<dbReference type="RefSeq" id="WP_283213878.1">
    <property type="nucleotide sequence ID" value="NZ_JASGBI010000001.1"/>
</dbReference>
<keyword evidence="4" id="KW-1185">Reference proteome</keyword>
<evidence type="ECO:0000256" key="1">
    <source>
        <dbReference type="SAM" id="MobiDB-lite"/>
    </source>
</evidence>
<proteinExistence type="predicted"/>
<evidence type="ECO:0000313" key="4">
    <source>
        <dbReference type="Proteomes" id="UP001321580"/>
    </source>
</evidence>
<gene>
    <name evidence="3" type="ORF">QLQ15_16745</name>
</gene>
<keyword evidence="2" id="KW-0732">Signal</keyword>
<evidence type="ECO:0000313" key="3">
    <source>
        <dbReference type="EMBL" id="MDI9240554.1"/>
    </source>
</evidence>
<feature type="signal peptide" evidence="2">
    <location>
        <begin position="1"/>
        <end position="26"/>
    </location>
</feature>
<feature type="chain" id="PRO_5045761683" evidence="2">
    <location>
        <begin position="27"/>
        <end position="177"/>
    </location>
</feature>
<accession>A0ABT6XK59</accession>
<dbReference type="Proteomes" id="UP001321580">
    <property type="component" value="Unassembled WGS sequence"/>
</dbReference>
<sequence>MKTMNLMAALALVAAAHSISTRTASARETVAQQQPQAERIFDLPTVRVYATVERERAPAMARAQAELRVHDLPAVRVHAPREASIDRRQVSATRSASRRQALGIPRGGQRRGITPERIPGASVEERGESWVALGCMIRLRLSRVWPTQGCNANAAMDGHRLPRANAGMTAASLGRRR</sequence>